<comment type="subcellular location">
    <subcellularLocation>
        <location evidence="1">Membrane</location>
        <topology evidence="1">Multi-pass membrane protein</topology>
    </subcellularLocation>
</comment>
<evidence type="ECO:0000256" key="4">
    <source>
        <dbReference type="ARBA" id="ARBA00023136"/>
    </source>
</evidence>
<feature type="transmembrane region" description="Helical" evidence="5">
    <location>
        <begin position="44"/>
        <end position="68"/>
    </location>
</feature>
<keyword evidence="4 5" id="KW-0472">Membrane</keyword>
<evidence type="ECO:0000256" key="5">
    <source>
        <dbReference type="SAM" id="Phobius"/>
    </source>
</evidence>
<proteinExistence type="predicted"/>
<evidence type="ECO:0000256" key="2">
    <source>
        <dbReference type="ARBA" id="ARBA00022692"/>
    </source>
</evidence>
<feature type="transmembrane region" description="Helical" evidence="5">
    <location>
        <begin position="7"/>
        <end position="38"/>
    </location>
</feature>
<feature type="transmembrane region" description="Helical" evidence="5">
    <location>
        <begin position="197"/>
        <end position="213"/>
    </location>
</feature>
<evidence type="ECO:0000256" key="3">
    <source>
        <dbReference type="ARBA" id="ARBA00022989"/>
    </source>
</evidence>
<name>A0A5C4TJA3_FRUSA</name>
<feature type="transmembrane region" description="Helical" evidence="5">
    <location>
        <begin position="147"/>
        <end position="165"/>
    </location>
</feature>
<evidence type="ECO:0000256" key="1">
    <source>
        <dbReference type="ARBA" id="ARBA00004141"/>
    </source>
</evidence>
<dbReference type="EMBL" id="QFCR01000030">
    <property type="protein sequence ID" value="TNK89874.1"/>
    <property type="molecule type" value="Genomic_DNA"/>
</dbReference>
<dbReference type="GO" id="GO:0005886">
    <property type="term" value="C:plasma membrane"/>
    <property type="evidence" value="ECO:0007669"/>
    <property type="project" value="UniProtKB-ARBA"/>
</dbReference>
<evidence type="ECO:0000313" key="7">
    <source>
        <dbReference type="Proteomes" id="UP000313312"/>
    </source>
</evidence>
<keyword evidence="2 5" id="KW-0812">Transmembrane</keyword>
<keyword evidence="3 5" id="KW-1133">Transmembrane helix</keyword>
<feature type="transmembrane region" description="Helical" evidence="5">
    <location>
        <begin position="80"/>
        <end position="99"/>
    </location>
</feature>
<accession>A0A5C4TJA3</accession>
<dbReference type="PROSITE" id="PS51257">
    <property type="entry name" value="PROKAR_LIPOPROTEIN"/>
    <property type="match status" value="1"/>
</dbReference>
<reference evidence="6 7" key="1">
    <citation type="submission" date="2018-05" db="EMBL/GenBank/DDBJ databases">
        <title>Lactobacillus sanfranciscensis Ah4 draft denome sequence.</title>
        <authorList>
            <person name="Zhang G."/>
        </authorList>
    </citation>
    <scope>NUCLEOTIDE SEQUENCE [LARGE SCALE GENOMIC DNA]</scope>
    <source>
        <strain evidence="6 7">Ah4</strain>
    </source>
</reference>
<dbReference type="Proteomes" id="UP000313312">
    <property type="component" value="Unassembled WGS sequence"/>
</dbReference>
<gene>
    <name evidence="6" type="ORF">DID87_06530</name>
</gene>
<dbReference type="RefSeq" id="WP_103429067.1">
    <property type="nucleotide sequence ID" value="NZ_CAUOSB010000001.1"/>
</dbReference>
<sequence length="214" mass="24185">MNPAIKLLLVFLIAFEISFITNITLNVVIIVACLAYLIWKRVNIKTVATFCLIALLPALGIFFSQFYYGDGLIMGTALFTRLYAYVLLGLSFSLTTYMVDLANSLEQNAHVPAKFVYGVLAAINLVPRLQYEIKVIRANGNMRGKVLHPWMPTLYFKALIIAIGWSNDLAQAMESQGFVENQPRTFFKISKIHPKDWIILLATLIIVQLIIFIH</sequence>
<protein>
    <submittedName>
        <fullName evidence="6">Energy-coupling factor transporter transmembrane protein EcfT</fullName>
    </submittedName>
</protein>
<dbReference type="InterPro" id="IPR003339">
    <property type="entry name" value="ABC/ECF_trnsptr_transmembrane"/>
</dbReference>
<dbReference type="Pfam" id="PF02361">
    <property type="entry name" value="CbiQ"/>
    <property type="match status" value="1"/>
</dbReference>
<dbReference type="CDD" id="cd16914">
    <property type="entry name" value="EcfT"/>
    <property type="match status" value="1"/>
</dbReference>
<organism evidence="6 7">
    <name type="scientific">Fructilactobacillus sanfranciscensis</name>
    <name type="common">Lactobacillus sanfranciscensis</name>
    <dbReference type="NCBI Taxonomy" id="1625"/>
    <lineage>
        <taxon>Bacteria</taxon>
        <taxon>Bacillati</taxon>
        <taxon>Bacillota</taxon>
        <taxon>Bacilli</taxon>
        <taxon>Lactobacillales</taxon>
        <taxon>Lactobacillaceae</taxon>
        <taxon>Fructilactobacillus</taxon>
    </lineage>
</organism>
<dbReference type="AlphaFoldDB" id="A0A5C4TJA3"/>
<comment type="caution">
    <text evidence="6">The sequence shown here is derived from an EMBL/GenBank/DDBJ whole genome shotgun (WGS) entry which is preliminary data.</text>
</comment>
<evidence type="ECO:0000313" key="6">
    <source>
        <dbReference type="EMBL" id="TNK89874.1"/>
    </source>
</evidence>